<name>A0ACC7LEH4_9FLAO</name>
<evidence type="ECO:0000313" key="2">
    <source>
        <dbReference type="Proteomes" id="UP001595191"/>
    </source>
</evidence>
<dbReference type="Proteomes" id="UP001595191">
    <property type="component" value="Unassembled WGS sequence"/>
</dbReference>
<comment type="caution">
    <text evidence="1">The sequence shown here is derived from an EMBL/GenBank/DDBJ whole genome shotgun (WGS) entry which is preliminary data.</text>
</comment>
<accession>A0ACC7LEH4</accession>
<proteinExistence type="predicted"/>
<organism evidence="1 2">
    <name type="scientific">Meishania litoralis</name>
    <dbReference type="NCBI Taxonomy" id="3434685"/>
    <lineage>
        <taxon>Bacteria</taxon>
        <taxon>Pseudomonadati</taxon>
        <taxon>Bacteroidota</taxon>
        <taxon>Flavobacteriia</taxon>
        <taxon>Flavobacteriales</taxon>
        <taxon>Flavobacteriaceae</taxon>
        <taxon>Meishania</taxon>
    </lineage>
</organism>
<protein>
    <submittedName>
        <fullName evidence="1">Uncharacterized protein</fullName>
    </submittedName>
</protein>
<sequence length="40" mass="4572">MIIIALMLPVALYLSYVGIFPKTKGQLRPIKVPVNYEPRK</sequence>
<keyword evidence="2" id="KW-1185">Reference proteome</keyword>
<reference evidence="1" key="1">
    <citation type="submission" date="2024-09" db="EMBL/GenBank/DDBJ databases">
        <authorList>
            <person name="Liu J."/>
        </authorList>
    </citation>
    <scope>NUCLEOTIDE SEQUENCE</scope>
    <source>
        <strain evidence="1">NBU2967</strain>
    </source>
</reference>
<evidence type="ECO:0000313" key="1">
    <source>
        <dbReference type="EMBL" id="MFH6601918.1"/>
    </source>
</evidence>
<dbReference type="EMBL" id="JBHFPV010000001">
    <property type="protein sequence ID" value="MFH6601918.1"/>
    <property type="molecule type" value="Genomic_DNA"/>
</dbReference>
<gene>
    <name evidence="1" type="ORF">ACEZ3G_00405</name>
</gene>